<evidence type="ECO:0000313" key="8">
    <source>
        <dbReference type="EMBL" id="MDR9759390.1"/>
    </source>
</evidence>
<gene>
    <name evidence="8" type="ORF">RJJ37_07045</name>
</gene>
<dbReference type="InterPro" id="IPR000620">
    <property type="entry name" value="EamA_dom"/>
</dbReference>
<dbReference type="EMBL" id="JAVLSH010000002">
    <property type="protein sequence ID" value="MDR9759390.1"/>
    <property type="molecule type" value="Genomic_DNA"/>
</dbReference>
<comment type="subcellular location">
    <subcellularLocation>
        <location evidence="1">Membrane</location>
        <topology evidence="1">Multi-pass membrane protein</topology>
    </subcellularLocation>
</comment>
<evidence type="ECO:0000259" key="7">
    <source>
        <dbReference type="Pfam" id="PF00892"/>
    </source>
</evidence>
<feature type="transmembrane region" description="Helical" evidence="6">
    <location>
        <begin position="64"/>
        <end position="86"/>
    </location>
</feature>
<feature type="transmembrane region" description="Helical" evidence="6">
    <location>
        <begin position="216"/>
        <end position="237"/>
    </location>
</feature>
<sequence>MSLDRLAPALFVLLWSTGWVVAKYAALHSEPFTFLSIRYGLSALAFLALCVVMRAQWPTSRTTWLRAIYSGFFLHGFYLAGLWWAIANGVPAGISGIIAALQPLLTAMAAPFLVGERLQQTQKLGLAFGFIGIAIAISPKLVDPATSDLTHAALPLAINLIAMGSVTYGTLYQKKHLQSGDLRTIATLQYVGALILTLPLSLIFEHQHFDGAARAYAALAWSVFGLSMGGVGLLLYLIRRGQVSRAASLIYLMPPAVALEAFIAFGEPLTLPLIVGTAIVVTGVYMTNRRVVQQVPASV</sequence>
<proteinExistence type="inferred from homology"/>
<evidence type="ECO:0000256" key="6">
    <source>
        <dbReference type="SAM" id="Phobius"/>
    </source>
</evidence>
<comment type="caution">
    <text evidence="8">The sequence shown here is derived from an EMBL/GenBank/DDBJ whole genome shotgun (WGS) entry which is preliminary data.</text>
</comment>
<evidence type="ECO:0000256" key="2">
    <source>
        <dbReference type="ARBA" id="ARBA00007362"/>
    </source>
</evidence>
<dbReference type="SUPFAM" id="SSF103481">
    <property type="entry name" value="Multidrug resistance efflux transporter EmrE"/>
    <property type="match status" value="2"/>
</dbReference>
<dbReference type="Proteomes" id="UP001269402">
    <property type="component" value="Unassembled WGS sequence"/>
</dbReference>
<evidence type="ECO:0000256" key="5">
    <source>
        <dbReference type="ARBA" id="ARBA00023136"/>
    </source>
</evidence>
<feature type="transmembrane region" description="Helical" evidence="6">
    <location>
        <begin position="184"/>
        <end position="204"/>
    </location>
</feature>
<evidence type="ECO:0000256" key="1">
    <source>
        <dbReference type="ARBA" id="ARBA00004141"/>
    </source>
</evidence>
<organism evidence="8 9">
    <name type="scientific">Rhizobium redzepovicii</name>
    <dbReference type="NCBI Taxonomy" id="2867518"/>
    <lineage>
        <taxon>Bacteria</taxon>
        <taxon>Pseudomonadati</taxon>
        <taxon>Pseudomonadota</taxon>
        <taxon>Alphaproteobacteria</taxon>
        <taxon>Hyphomicrobiales</taxon>
        <taxon>Rhizobiaceae</taxon>
        <taxon>Rhizobium/Agrobacterium group</taxon>
        <taxon>Rhizobium</taxon>
    </lineage>
</organism>
<keyword evidence="5 6" id="KW-0472">Membrane</keyword>
<evidence type="ECO:0000313" key="9">
    <source>
        <dbReference type="Proteomes" id="UP001269402"/>
    </source>
</evidence>
<feature type="transmembrane region" description="Helical" evidence="6">
    <location>
        <begin position="154"/>
        <end position="172"/>
    </location>
</feature>
<dbReference type="PANTHER" id="PTHR32322">
    <property type="entry name" value="INNER MEMBRANE TRANSPORTER"/>
    <property type="match status" value="1"/>
</dbReference>
<feature type="domain" description="EamA" evidence="7">
    <location>
        <begin position="10"/>
        <end position="136"/>
    </location>
</feature>
<dbReference type="GO" id="GO:0016020">
    <property type="term" value="C:membrane"/>
    <property type="evidence" value="ECO:0007669"/>
    <property type="project" value="UniProtKB-SubCell"/>
</dbReference>
<keyword evidence="3 6" id="KW-0812">Transmembrane</keyword>
<feature type="domain" description="EamA" evidence="7">
    <location>
        <begin position="160"/>
        <end position="288"/>
    </location>
</feature>
<evidence type="ECO:0000256" key="4">
    <source>
        <dbReference type="ARBA" id="ARBA00022989"/>
    </source>
</evidence>
<evidence type="ECO:0000256" key="3">
    <source>
        <dbReference type="ARBA" id="ARBA00022692"/>
    </source>
</evidence>
<reference evidence="9" key="1">
    <citation type="submission" date="2023-07" db="EMBL/GenBank/DDBJ databases">
        <title>Genomic characterization of faba bean (Vicia faba) microsymbionts in Mexican soils.</title>
        <authorList>
            <person name="Rivera Orduna F.N."/>
            <person name="Guevara-Luna J."/>
            <person name="Yan J."/>
            <person name="Arroyo-Herrera I."/>
            <person name="Li Y."/>
            <person name="Vasquez-Murrieta M.S."/>
            <person name="Wang E.T."/>
        </authorList>
    </citation>
    <scope>NUCLEOTIDE SEQUENCE [LARGE SCALE GENOMIC DNA]</scope>
    <source>
        <strain evidence="9">CH6</strain>
    </source>
</reference>
<dbReference type="AlphaFoldDB" id="A0AAW8NZJ5"/>
<keyword evidence="9" id="KW-1185">Reference proteome</keyword>
<dbReference type="InterPro" id="IPR037185">
    <property type="entry name" value="EmrE-like"/>
</dbReference>
<accession>A0AAW8NZJ5</accession>
<feature type="transmembrane region" description="Helical" evidence="6">
    <location>
        <begin position="32"/>
        <end position="52"/>
    </location>
</feature>
<name>A0AAW8NZJ5_9HYPH</name>
<protein>
    <submittedName>
        <fullName evidence="8">DMT family transporter</fullName>
    </submittedName>
</protein>
<keyword evidence="4 6" id="KW-1133">Transmembrane helix</keyword>
<feature type="transmembrane region" description="Helical" evidence="6">
    <location>
        <begin position="271"/>
        <end position="288"/>
    </location>
</feature>
<feature type="transmembrane region" description="Helical" evidence="6">
    <location>
        <begin position="124"/>
        <end position="142"/>
    </location>
</feature>
<feature type="transmembrane region" description="Helical" evidence="6">
    <location>
        <begin position="249"/>
        <end position="265"/>
    </location>
</feature>
<dbReference type="PANTHER" id="PTHR32322:SF2">
    <property type="entry name" value="EAMA DOMAIN-CONTAINING PROTEIN"/>
    <property type="match status" value="1"/>
</dbReference>
<feature type="transmembrane region" description="Helical" evidence="6">
    <location>
        <begin position="92"/>
        <end position="112"/>
    </location>
</feature>
<dbReference type="Pfam" id="PF00892">
    <property type="entry name" value="EamA"/>
    <property type="match status" value="2"/>
</dbReference>
<comment type="similarity">
    <text evidence="2">Belongs to the EamA transporter family.</text>
</comment>
<dbReference type="InterPro" id="IPR050638">
    <property type="entry name" value="AA-Vitamin_Transporters"/>
</dbReference>
<dbReference type="RefSeq" id="WP_183777562.1">
    <property type="nucleotide sequence ID" value="NZ_JAVLSH010000002.1"/>
</dbReference>